<accession>A0A382R4Q4</accession>
<evidence type="ECO:0000313" key="1">
    <source>
        <dbReference type="EMBL" id="SVC92714.1"/>
    </source>
</evidence>
<proteinExistence type="predicted"/>
<organism evidence="1">
    <name type="scientific">marine metagenome</name>
    <dbReference type="NCBI Taxonomy" id="408172"/>
    <lineage>
        <taxon>unclassified sequences</taxon>
        <taxon>metagenomes</taxon>
        <taxon>ecological metagenomes</taxon>
    </lineage>
</organism>
<sequence length="50" mass="5608">MEPQGSKISVTTKNAIKTINTVKNIYKITTPGIKEEILIKMKDILDPHRG</sequence>
<gene>
    <name evidence="1" type="ORF">METZ01_LOCUS345568</name>
</gene>
<protein>
    <submittedName>
        <fullName evidence="1">Uncharacterized protein</fullName>
    </submittedName>
</protein>
<reference evidence="1" key="1">
    <citation type="submission" date="2018-05" db="EMBL/GenBank/DDBJ databases">
        <authorList>
            <person name="Lanie J.A."/>
            <person name="Ng W.-L."/>
            <person name="Kazmierczak K.M."/>
            <person name="Andrzejewski T.M."/>
            <person name="Davidsen T.M."/>
            <person name="Wayne K.J."/>
            <person name="Tettelin H."/>
            <person name="Glass J.I."/>
            <person name="Rusch D."/>
            <person name="Podicherti R."/>
            <person name="Tsui H.-C.T."/>
            <person name="Winkler M.E."/>
        </authorList>
    </citation>
    <scope>NUCLEOTIDE SEQUENCE</scope>
</reference>
<name>A0A382R4Q4_9ZZZZ</name>
<dbReference type="AlphaFoldDB" id="A0A382R4Q4"/>
<dbReference type="EMBL" id="UINC01119119">
    <property type="protein sequence ID" value="SVC92714.1"/>
    <property type="molecule type" value="Genomic_DNA"/>
</dbReference>